<protein>
    <submittedName>
        <fullName evidence="7">Transcriptional regulator of acetoin/glycerol metabolism</fullName>
    </submittedName>
</protein>
<keyword evidence="2" id="KW-0067">ATP-binding</keyword>
<evidence type="ECO:0000256" key="2">
    <source>
        <dbReference type="ARBA" id="ARBA00022840"/>
    </source>
</evidence>
<dbReference type="Pfam" id="PF02954">
    <property type="entry name" value="HTH_8"/>
    <property type="match status" value="1"/>
</dbReference>
<evidence type="ECO:0000256" key="3">
    <source>
        <dbReference type="ARBA" id="ARBA00023015"/>
    </source>
</evidence>
<dbReference type="InterPro" id="IPR058031">
    <property type="entry name" value="AAA_lid_NorR"/>
</dbReference>
<dbReference type="InterPro" id="IPR002078">
    <property type="entry name" value="Sigma_54_int"/>
</dbReference>
<dbReference type="EMBL" id="VLJT01000036">
    <property type="protein sequence ID" value="TWH14830.1"/>
    <property type="molecule type" value="Genomic_DNA"/>
</dbReference>
<dbReference type="PROSITE" id="PS50045">
    <property type="entry name" value="SIGMA54_INTERACT_4"/>
    <property type="match status" value="1"/>
</dbReference>
<dbReference type="InterPro" id="IPR002197">
    <property type="entry name" value="HTH_Fis"/>
</dbReference>
<keyword evidence="1" id="KW-0547">Nucleotide-binding</keyword>
<dbReference type="Gene3D" id="1.10.10.60">
    <property type="entry name" value="Homeodomain-like"/>
    <property type="match status" value="1"/>
</dbReference>
<accession>A0A562DZ00</accession>
<dbReference type="SUPFAM" id="SSF46689">
    <property type="entry name" value="Homeodomain-like"/>
    <property type="match status" value="1"/>
</dbReference>
<dbReference type="PANTHER" id="PTHR32071:SF57">
    <property type="entry name" value="C4-DICARBOXYLATE TRANSPORT TRANSCRIPTIONAL REGULATORY PROTEIN DCTD"/>
    <property type="match status" value="1"/>
</dbReference>
<evidence type="ECO:0000259" key="6">
    <source>
        <dbReference type="PROSITE" id="PS50045"/>
    </source>
</evidence>
<dbReference type="AlphaFoldDB" id="A0A562DZ00"/>
<dbReference type="GO" id="GO:0043565">
    <property type="term" value="F:sequence-specific DNA binding"/>
    <property type="evidence" value="ECO:0007669"/>
    <property type="project" value="InterPro"/>
</dbReference>
<dbReference type="InterPro" id="IPR003018">
    <property type="entry name" value="GAF"/>
</dbReference>
<dbReference type="SUPFAM" id="SSF52540">
    <property type="entry name" value="P-loop containing nucleoside triphosphate hydrolases"/>
    <property type="match status" value="1"/>
</dbReference>
<evidence type="ECO:0000256" key="5">
    <source>
        <dbReference type="ARBA" id="ARBA00023163"/>
    </source>
</evidence>
<dbReference type="GO" id="GO:0005524">
    <property type="term" value="F:ATP binding"/>
    <property type="evidence" value="ECO:0007669"/>
    <property type="project" value="UniProtKB-KW"/>
</dbReference>
<reference evidence="7 8" key="1">
    <citation type="submission" date="2019-07" db="EMBL/GenBank/DDBJ databases">
        <title>Genome sequencing of lignin-degrading bacterial isolates.</title>
        <authorList>
            <person name="Gladden J."/>
        </authorList>
    </citation>
    <scope>NUCLEOTIDE SEQUENCE [LARGE SCALE GENOMIC DNA]</scope>
    <source>
        <strain evidence="7 8">J45</strain>
    </source>
</reference>
<dbReference type="Gene3D" id="3.30.450.40">
    <property type="match status" value="1"/>
</dbReference>
<dbReference type="InterPro" id="IPR029016">
    <property type="entry name" value="GAF-like_dom_sf"/>
</dbReference>
<organism evidence="7 8">
    <name type="scientific">Rhodococcus rhodochrous J45</name>
    <dbReference type="NCBI Taxonomy" id="935266"/>
    <lineage>
        <taxon>Bacteria</taxon>
        <taxon>Bacillati</taxon>
        <taxon>Actinomycetota</taxon>
        <taxon>Actinomycetes</taxon>
        <taxon>Mycobacteriales</taxon>
        <taxon>Nocardiaceae</taxon>
        <taxon>Rhodococcus</taxon>
    </lineage>
</organism>
<evidence type="ECO:0000256" key="1">
    <source>
        <dbReference type="ARBA" id="ARBA00022741"/>
    </source>
</evidence>
<evidence type="ECO:0000313" key="7">
    <source>
        <dbReference type="EMBL" id="TWH14830.1"/>
    </source>
</evidence>
<dbReference type="InterPro" id="IPR009057">
    <property type="entry name" value="Homeodomain-like_sf"/>
</dbReference>
<keyword evidence="4" id="KW-0238">DNA-binding</keyword>
<dbReference type="InterPro" id="IPR027417">
    <property type="entry name" value="P-loop_NTPase"/>
</dbReference>
<comment type="caution">
    <text evidence="7">The sequence shown here is derived from an EMBL/GenBank/DDBJ whole genome shotgun (WGS) entry which is preliminary data.</text>
</comment>
<dbReference type="GO" id="GO:0006355">
    <property type="term" value="P:regulation of DNA-templated transcription"/>
    <property type="evidence" value="ECO:0007669"/>
    <property type="project" value="InterPro"/>
</dbReference>
<evidence type="ECO:0000313" key="8">
    <source>
        <dbReference type="Proteomes" id="UP000317573"/>
    </source>
</evidence>
<evidence type="ECO:0000256" key="4">
    <source>
        <dbReference type="ARBA" id="ARBA00023125"/>
    </source>
</evidence>
<keyword evidence="3" id="KW-0805">Transcription regulation</keyword>
<gene>
    <name evidence="7" type="ORF">L618_003700000210</name>
</gene>
<dbReference type="PRINTS" id="PR01590">
    <property type="entry name" value="HTHFIS"/>
</dbReference>
<feature type="domain" description="Sigma-54 factor interaction" evidence="6">
    <location>
        <begin position="410"/>
        <end position="466"/>
    </location>
</feature>
<name>A0A562DZ00_RHORH</name>
<keyword evidence="5" id="KW-0804">Transcription</keyword>
<proteinExistence type="predicted"/>
<dbReference type="PANTHER" id="PTHR32071">
    <property type="entry name" value="TRANSCRIPTIONAL REGULATORY PROTEIN"/>
    <property type="match status" value="1"/>
</dbReference>
<sequence>MRSWRRSLGNSVDSAAVPPRYEDIDTDSILCRAAAPVLDRWQHQLVDTGTTLFLSDRGGSIVARRTSDHGLLRRLDRVHAAEGFDYSEDAMGTNGLGTSMIEKRPIYVEGSQHYNDALSVLACAAVPVSTPAGMVIGSISLGGPIDNASPLMLSLTREIGQQIEERLRTFSRPQDLALAMSFMRYTNSQRPTVVMDRESLLANTPGLSYVTVDSHVVLWETLNAHNWSSSEIARIRLDSTNVEVTARRVVEGPRVHFVVHFAEPDRDERRTVLLSSSQRGAVHTRQPERTDVILVEGPRGSGRATVAREMHAERSGGRDLEVVMVDSIIPTDWKALEDRLAKGTDVLLRRVDEVAEWESRHLLDMVARHRTAVQTGDRGSTLLLTASYDRAAARVRTLIDEIGPVARTRPLAQTPERIPPLVKRILNHADPRNRHTMSPAALQSLMQWSWPGNITELVDVVTTVVQHVDGAVIERRDLPVLLQQPAPKRDLSLIETAEREAIIKALAATGGNKSEAAALLGIGRTTLYRRLRHFDLDSGESSL</sequence>
<dbReference type="Gene3D" id="1.10.8.60">
    <property type="match status" value="1"/>
</dbReference>
<dbReference type="Pfam" id="PF01590">
    <property type="entry name" value="GAF"/>
    <property type="match status" value="1"/>
</dbReference>
<dbReference type="Proteomes" id="UP000317573">
    <property type="component" value="Unassembled WGS sequence"/>
</dbReference>
<dbReference type="Pfam" id="PF25601">
    <property type="entry name" value="AAA_lid_14"/>
    <property type="match status" value="1"/>
</dbReference>